<dbReference type="SUPFAM" id="SSF56219">
    <property type="entry name" value="DNase I-like"/>
    <property type="match status" value="1"/>
</dbReference>
<keyword evidence="5" id="KW-0507">mRNA processing</keyword>
<name>A0A4W3KEZ2_CALMI</name>
<dbReference type="PANTHER" id="PTHR12121:SF37">
    <property type="entry name" value="2',5'-PHOSPHODIESTERASE 12"/>
    <property type="match status" value="1"/>
</dbReference>
<evidence type="ECO:0000256" key="11">
    <source>
        <dbReference type="ARBA" id="ARBA00022946"/>
    </source>
</evidence>
<reference evidence="18" key="4">
    <citation type="submission" date="2025-08" db="UniProtKB">
        <authorList>
            <consortium name="Ensembl"/>
        </authorList>
    </citation>
    <scope>IDENTIFICATION</scope>
</reference>
<evidence type="ECO:0000256" key="10">
    <source>
        <dbReference type="ARBA" id="ARBA00022842"/>
    </source>
</evidence>
<evidence type="ECO:0000256" key="13">
    <source>
        <dbReference type="ARBA" id="ARBA00072755"/>
    </source>
</evidence>
<dbReference type="OMA" id="FRLKSAC"/>
<dbReference type="GeneID" id="103190124"/>
<dbReference type="InParanoid" id="A0A4W3KEZ2"/>
<evidence type="ECO:0000313" key="18">
    <source>
        <dbReference type="Ensembl" id="ENSCMIP00000044930.1"/>
    </source>
</evidence>
<evidence type="ECO:0000256" key="6">
    <source>
        <dbReference type="ARBA" id="ARBA00022722"/>
    </source>
</evidence>
<sequence length="664" mass="73641">MKPRGTGSHSTAPLSPTEPHFRKKPIGRSRFSEVLLNFELFTRTPFNAGFVRSGWMGKGTDFSFFHPPSDTNVLVSGSGSAACPTLPKPRGVMRRLALSLFQRRSVQRLLRALFSCSEAATGGAAAMQKAVVRCVSSESQLTISLWLGGGHKHMRREQSESLGAALARIGRNALKSRDKKGKKSQASDTGPPTAPLVALYVGEWVVPEHTSNAEAWQQGAVLQVGEARFQVERNPPALTTFQLPGCLMAGFPVCPKLEIEFGEMAESLLQWHRETAPGAWEEAGWGRIFNLTSEHIGQKLKLKCTPGNGSRYGAAKELESDSSVEAGPGPCTFDTRHLFTELPEEQPGLRVVSYNLLADAYAQTEFSRNTLYPYCAPHALLIDYRQSLIKKELSGYHADIVCLQEVDKSVFEDSLGPAMEAFGFRGVFRIKQKQHEGLATFYRTSRYQLLDQHDVIFSEALGSDSIHSDLLEKVSSNPILKEKVLHRSTVLQVCILQSVKNSKKLCVANTHLYWHPKGGHIRLIQIATAFRCLQQITTEMYPDAALIFCGDFNSIPTTGLYDFITKGNISADHSDWASNGEEEECRMSLSHSFKLKSACGEPVYTNYVRGFQGCLDYIFIDKNTFEVDQVIPFPSHEEVTCHLALPSVSHPSDHIALVCNLKWR</sequence>
<dbReference type="GO" id="GO:0000288">
    <property type="term" value="P:nuclear-transcribed mRNA catabolic process, deadenylation-dependent decay"/>
    <property type="evidence" value="ECO:0007669"/>
    <property type="project" value="TreeGrafter"/>
</dbReference>
<comment type="similarity">
    <text evidence="3">Belongs to the CCR4/nocturin family.</text>
</comment>
<evidence type="ECO:0000256" key="9">
    <source>
        <dbReference type="ARBA" id="ARBA00022839"/>
    </source>
</evidence>
<keyword evidence="8" id="KW-0378">Hydrolase</keyword>
<dbReference type="FunFam" id="3.60.10.10:FF:000018">
    <property type="entry name" value="2',5'-phosphodiesterase 12"/>
    <property type="match status" value="1"/>
</dbReference>
<dbReference type="PANTHER" id="PTHR12121">
    <property type="entry name" value="CARBON CATABOLITE REPRESSOR PROTEIN 4"/>
    <property type="match status" value="1"/>
</dbReference>
<evidence type="ECO:0000256" key="15">
    <source>
        <dbReference type="SAM" id="MobiDB-lite"/>
    </source>
</evidence>
<evidence type="ECO:0000256" key="3">
    <source>
        <dbReference type="ARBA" id="ARBA00010774"/>
    </source>
</evidence>
<dbReference type="GO" id="GO:0046872">
    <property type="term" value="F:metal ion binding"/>
    <property type="evidence" value="ECO:0007669"/>
    <property type="project" value="UniProtKB-KW"/>
</dbReference>
<dbReference type="InterPro" id="IPR036691">
    <property type="entry name" value="Endo/exonu/phosph_ase_sf"/>
</dbReference>
<dbReference type="Ensembl" id="ENSCMIT00000045575.1">
    <property type="protein sequence ID" value="ENSCMIP00000044930.1"/>
    <property type="gene ID" value="ENSCMIG00000018552.1"/>
</dbReference>
<keyword evidence="12" id="KW-0496">Mitochondrion</keyword>
<evidence type="ECO:0000256" key="14">
    <source>
        <dbReference type="ARBA" id="ARBA00083541"/>
    </source>
</evidence>
<evidence type="ECO:0000259" key="16">
    <source>
        <dbReference type="Pfam" id="PF03372"/>
    </source>
</evidence>
<keyword evidence="10" id="KW-0460">Magnesium</keyword>
<dbReference type="STRING" id="7868.ENSCMIP00000044930"/>
<comment type="cofactor">
    <cofactor evidence="1">
        <name>Mg(2+)</name>
        <dbReference type="ChEBI" id="CHEBI:18420"/>
    </cofactor>
</comment>
<dbReference type="GO" id="GO:0004535">
    <property type="term" value="F:poly(A)-specific ribonuclease activity"/>
    <property type="evidence" value="ECO:0007669"/>
    <property type="project" value="UniProtKB-ARBA"/>
</dbReference>
<evidence type="ECO:0000256" key="4">
    <source>
        <dbReference type="ARBA" id="ARBA00022553"/>
    </source>
</evidence>
<organism evidence="18 19">
    <name type="scientific">Callorhinchus milii</name>
    <name type="common">Ghost shark</name>
    <dbReference type="NCBI Taxonomy" id="7868"/>
    <lineage>
        <taxon>Eukaryota</taxon>
        <taxon>Metazoa</taxon>
        <taxon>Chordata</taxon>
        <taxon>Craniata</taxon>
        <taxon>Vertebrata</taxon>
        <taxon>Chondrichthyes</taxon>
        <taxon>Holocephali</taxon>
        <taxon>Chimaeriformes</taxon>
        <taxon>Callorhinchidae</taxon>
        <taxon>Callorhinchus</taxon>
    </lineage>
</organism>
<keyword evidence="11" id="KW-0809">Transit peptide</keyword>
<keyword evidence="7" id="KW-0479">Metal-binding</keyword>
<accession>A0A4W3KEZ2</accession>
<proteinExistence type="inferred from homology"/>
<dbReference type="Pfam" id="PF03372">
    <property type="entry name" value="Exo_endo_phos"/>
    <property type="match status" value="1"/>
</dbReference>
<reference evidence="19" key="1">
    <citation type="journal article" date="2006" name="Science">
        <title>Ancient noncoding elements conserved in the human genome.</title>
        <authorList>
            <person name="Venkatesh B."/>
            <person name="Kirkness E.F."/>
            <person name="Loh Y.H."/>
            <person name="Halpern A.L."/>
            <person name="Lee A.P."/>
            <person name="Johnson J."/>
            <person name="Dandona N."/>
            <person name="Viswanathan L.D."/>
            <person name="Tay A."/>
            <person name="Venter J.C."/>
            <person name="Strausberg R.L."/>
            <person name="Brenner S."/>
        </authorList>
    </citation>
    <scope>NUCLEOTIDE SEQUENCE [LARGE SCALE GENOMIC DNA]</scope>
</reference>
<reference evidence="18" key="5">
    <citation type="submission" date="2025-09" db="UniProtKB">
        <authorList>
            <consortium name="Ensembl"/>
        </authorList>
    </citation>
    <scope>IDENTIFICATION</scope>
</reference>
<evidence type="ECO:0000256" key="2">
    <source>
        <dbReference type="ARBA" id="ARBA00004305"/>
    </source>
</evidence>
<keyword evidence="4" id="KW-0597">Phosphoprotein</keyword>
<dbReference type="RefSeq" id="XP_007908986.1">
    <property type="nucleotide sequence ID" value="XM_007910795.2"/>
</dbReference>
<feature type="region of interest" description="Disordered" evidence="15">
    <location>
        <begin position="1"/>
        <end position="24"/>
    </location>
</feature>
<reference evidence="19" key="2">
    <citation type="journal article" date="2007" name="PLoS Biol.">
        <title>Survey sequencing and comparative analysis of the elephant shark (Callorhinchus milii) genome.</title>
        <authorList>
            <person name="Venkatesh B."/>
            <person name="Kirkness E.F."/>
            <person name="Loh Y.H."/>
            <person name="Halpern A.L."/>
            <person name="Lee A.P."/>
            <person name="Johnson J."/>
            <person name="Dandona N."/>
            <person name="Viswanathan L.D."/>
            <person name="Tay A."/>
            <person name="Venter J.C."/>
            <person name="Strausberg R.L."/>
            <person name="Brenner S."/>
        </authorList>
    </citation>
    <scope>NUCLEOTIDE SEQUENCE [LARGE SCALE GENOMIC DNA]</scope>
</reference>
<keyword evidence="6" id="KW-0540">Nuclease</keyword>
<dbReference type="Proteomes" id="UP000314986">
    <property type="component" value="Unassembled WGS sequence"/>
</dbReference>
<dbReference type="AlphaFoldDB" id="A0A4W3KEZ2"/>
<dbReference type="CTD" id="201626"/>
<feature type="domain" description="2',5'-phosphodiesterase 12-like N-terminal" evidence="17">
    <location>
        <begin position="235"/>
        <end position="325"/>
    </location>
</feature>
<keyword evidence="19" id="KW-1185">Reference proteome</keyword>
<dbReference type="GO" id="GO:0005759">
    <property type="term" value="C:mitochondrial matrix"/>
    <property type="evidence" value="ECO:0007669"/>
    <property type="project" value="UniProtKB-SubCell"/>
</dbReference>
<feature type="domain" description="Endonuclease/exonuclease/phosphatase" evidence="16">
    <location>
        <begin position="384"/>
        <end position="654"/>
    </location>
</feature>
<dbReference type="Pfam" id="PF21171">
    <property type="entry name" value="PDE12-like_N"/>
    <property type="match status" value="1"/>
</dbReference>
<evidence type="ECO:0000256" key="12">
    <source>
        <dbReference type="ARBA" id="ARBA00023128"/>
    </source>
</evidence>
<keyword evidence="9" id="KW-0269">Exonuclease</keyword>
<evidence type="ECO:0000259" key="17">
    <source>
        <dbReference type="Pfam" id="PF21171"/>
    </source>
</evidence>
<reference evidence="19" key="3">
    <citation type="journal article" date="2014" name="Nature">
        <title>Elephant shark genome provides unique insights into gnathostome evolution.</title>
        <authorList>
            <consortium name="International Elephant Shark Genome Sequencing Consortium"/>
            <person name="Venkatesh B."/>
            <person name="Lee A.P."/>
            <person name="Ravi V."/>
            <person name="Maurya A.K."/>
            <person name="Lian M.M."/>
            <person name="Swann J.B."/>
            <person name="Ohta Y."/>
            <person name="Flajnik M.F."/>
            <person name="Sutoh Y."/>
            <person name="Kasahara M."/>
            <person name="Hoon S."/>
            <person name="Gangu V."/>
            <person name="Roy S.W."/>
            <person name="Irimia M."/>
            <person name="Korzh V."/>
            <person name="Kondrychyn I."/>
            <person name="Lim Z.W."/>
            <person name="Tay B.H."/>
            <person name="Tohari S."/>
            <person name="Kong K.W."/>
            <person name="Ho S."/>
            <person name="Lorente-Galdos B."/>
            <person name="Quilez J."/>
            <person name="Marques-Bonet T."/>
            <person name="Raney B.J."/>
            <person name="Ingham P.W."/>
            <person name="Tay A."/>
            <person name="Hillier L.W."/>
            <person name="Minx P."/>
            <person name="Boehm T."/>
            <person name="Wilson R.K."/>
            <person name="Brenner S."/>
            <person name="Warren W.C."/>
        </authorList>
    </citation>
    <scope>NUCLEOTIDE SEQUENCE [LARGE SCALE GENOMIC DNA]</scope>
</reference>
<dbReference type="Gene3D" id="3.60.10.10">
    <property type="entry name" value="Endonuclease/exonuclease/phosphatase"/>
    <property type="match status" value="1"/>
</dbReference>
<dbReference type="OrthoDB" id="412787at2759"/>
<gene>
    <name evidence="18" type="primary">pde12</name>
</gene>
<evidence type="ECO:0000256" key="7">
    <source>
        <dbReference type="ARBA" id="ARBA00022723"/>
    </source>
</evidence>
<evidence type="ECO:0000256" key="8">
    <source>
        <dbReference type="ARBA" id="ARBA00022801"/>
    </source>
</evidence>
<dbReference type="InterPro" id="IPR050410">
    <property type="entry name" value="CCR4/nocturin_mRNA_transcr"/>
</dbReference>
<dbReference type="InterPro" id="IPR005135">
    <property type="entry name" value="Endo/exonuclease/phosphatase"/>
</dbReference>
<dbReference type="GO" id="GO:0006397">
    <property type="term" value="P:mRNA processing"/>
    <property type="evidence" value="ECO:0007669"/>
    <property type="project" value="UniProtKB-KW"/>
</dbReference>
<evidence type="ECO:0000313" key="19">
    <source>
        <dbReference type="Proteomes" id="UP000314986"/>
    </source>
</evidence>
<evidence type="ECO:0000256" key="1">
    <source>
        <dbReference type="ARBA" id="ARBA00001946"/>
    </source>
</evidence>
<dbReference type="GeneTree" id="ENSGT00940000157205"/>
<dbReference type="KEGG" id="cmk:103190124"/>
<comment type="subcellular location">
    <subcellularLocation>
        <location evidence="2">Mitochondrion matrix</location>
    </subcellularLocation>
</comment>
<evidence type="ECO:0000256" key="5">
    <source>
        <dbReference type="ARBA" id="ARBA00022664"/>
    </source>
</evidence>
<dbReference type="InterPro" id="IPR048821">
    <property type="entry name" value="PDE12-like_N"/>
</dbReference>
<protein>
    <recommendedName>
        <fullName evidence="13">2',5'-phosphodiesterase 12</fullName>
    </recommendedName>
    <alternativeName>
        <fullName evidence="14">Mitochondrial deadenylase</fullName>
    </alternativeName>
</protein>